<keyword evidence="6" id="KW-1185">Reference proteome</keyword>
<protein>
    <submittedName>
        <fullName evidence="5">DUF4352 domain-containing protein</fullName>
    </submittedName>
</protein>
<feature type="region of interest" description="Disordered" evidence="2">
    <location>
        <begin position="24"/>
        <end position="43"/>
    </location>
</feature>
<dbReference type="Gene3D" id="2.60.40.1240">
    <property type="match status" value="1"/>
</dbReference>
<gene>
    <name evidence="5" type="ORF">H8K20_06365</name>
</gene>
<proteinExistence type="predicted"/>
<dbReference type="AlphaFoldDB" id="A0A8J6LYN6"/>
<accession>A0A8J6LYN6</accession>
<evidence type="ECO:0000313" key="5">
    <source>
        <dbReference type="EMBL" id="MBC3516017.1"/>
    </source>
</evidence>
<keyword evidence="1 3" id="KW-0732">Signal</keyword>
<dbReference type="EMBL" id="JACOGI010000001">
    <property type="protein sequence ID" value="MBC3516017.1"/>
    <property type="molecule type" value="Genomic_DNA"/>
</dbReference>
<evidence type="ECO:0000256" key="2">
    <source>
        <dbReference type="SAM" id="MobiDB-lite"/>
    </source>
</evidence>
<evidence type="ECO:0000259" key="4">
    <source>
        <dbReference type="Pfam" id="PF11611"/>
    </source>
</evidence>
<organism evidence="5 6">
    <name type="scientific">Neobittarella massiliensis</name>
    <name type="common">ex Bilen et al. 2018</name>
    <dbReference type="NCBI Taxonomy" id="2041842"/>
    <lineage>
        <taxon>Bacteria</taxon>
        <taxon>Bacillati</taxon>
        <taxon>Bacillota</taxon>
        <taxon>Clostridia</taxon>
        <taxon>Eubacteriales</taxon>
        <taxon>Oscillospiraceae</taxon>
        <taxon>Neobittarella (ex Bilen et al. 2018)</taxon>
    </lineage>
</organism>
<feature type="compositionally biased region" description="Basic and acidic residues" evidence="2">
    <location>
        <begin position="24"/>
        <end position="34"/>
    </location>
</feature>
<feature type="signal peptide" evidence="3">
    <location>
        <begin position="1"/>
        <end position="18"/>
    </location>
</feature>
<dbReference type="RefSeq" id="WP_186487819.1">
    <property type="nucleotide sequence ID" value="NZ_JACOGI010000001.1"/>
</dbReference>
<evidence type="ECO:0000256" key="1">
    <source>
        <dbReference type="ARBA" id="ARBA00022729"/>
    </source>
</evidence>
<sequence length="185" mass="20029">MKKCLCAVLALFMALSLAGCGGDNDKTNGAKPEKPNSSSSVPEKDMYKRYALGEAGVSGEYQLKTVSFETTTEIPKLRDEKYTTNNEFVVVEIEIAAIDQALDTGYSLLDFLLVDTDKKTYAADDKSIELNVILGDDGYVGPYDALNPGLFKKAKLVFEVPKGIKPALIANSNGGSDTYVEYSLT</sequence>
<dbReference type="Proteomes" id="UP000597668">
    <property type="component" value="Unassembled WGS sequence"/>
</dbReference>
<dbReference type="InterPro" id="IPR029050">
    <property type="entry name" value="Immunoprotect_excell_Ig-like"/>
</dbReference>
<comment type="caution">
    <text evidence="5">The sequence shown here is derived from an EMBL/GenBank/DDBJ whole genome shotgun (WGS) entry which is preliminary data.</text>
</comment>
<dbReference type="PROSITE" id="PS51257">
    <property type="entry name" value="PROKAR_LIPOPROTEIN"/>
    <property type="match status" value="1"/>
</dbReference>
<evidence type="ECO:0000256" key="3">
    <source>
        <dbReference type="SAM" id="SignalP"/>
    </source>
</evidence>
<feature type="domain" description="DUF4352" evidence="4">
    <location>
        <begin position="58"/>
        <end position="166"/>
    </location>
</feature>
<name>A0A8J6LYN6_9FIRM</name>
<dbReference type="InterPro" id="IPR029051">
    <property type="entry name" value="DUF4352"/>
</dbReference>
<reference evidence="5" key="1">
    <citation type="submission" date="2020-08" db="EMBL/GenBank/DDBJ databases">
        <authorList>
            <person name="Liu C."/>
            <person name="Sun Q."/>
        </authorList>
    </citation>
    <scope>NUCLEOTIDE SEQUENCE</scope>
    <source>
        <strain evidence="5">NSJ-65</strain>
    </source>
</reference>
<dbReference type="Pfam" id="PF11611">
    <property type="entry name" value="DUF4352"/>
    <property type="match status" value="1"/>
</dbReference>
<feature type="chain" id="PRO_5039022491" evidence="3">
    <location>
        <begin position="19"/>
        <end position="185"/>
    </location>
</feature>
<evidence type="ECO:0000313" key="6">
    <source>
        <dbReference type="Proteomes" id="UP000597668"/>
    </source>
</evidence>